<sequence length="168" mass="18455">MLELVRPQTALYEAWAEAHAEWGPGLHEDGFGITAHDDVSDEDGFRTWVGRVHARPGALWWIVEDGRVLGGIALRAPGDTAGVHRFGHVGYGIRPSARGRGVATWALGQVLAHASRVGIDPVIVLCRDDNAGSIRVLEHYDAVLSSIERREGVRLRRYAVSRSHRRPG</sequence>
<dbReference type="SUPFAM" id="SSF55729">
    <property type="entry name" value="Acyl-CoA N-acyltransferases (Nat)"/>
    <property type="match status" value="1"/>
</dbReference>
<keyword evidence="2" id="KW-0012">Acyltransferase</keyword>
<dbReference type="EC" id="2.3.1.-" evidence="2"/>
<keyword evidence="2" id="KW-0808">Transferase</keyword>
<dbReference type="Proteomes" id="UP000709437">
    <property type="component" value="Unassembled WGS sequence"/>
</dbReference>
<evidence type="ECO:0000259" key="1">
    <source>
        <dbReference type="PROSITE" id="PS51186"/>
    </source>
</evidence>
<gene>
    <name evidence="2" type="ORF">KK103_14305</name>
</gene>
<dbReference type="AlphaFoldDB" id="A0A9Q2W7Y7"/>
<dbReference type="PANTHER" id="PTHR39173">
    <property type="entry name" value="ACETYLTRANSFERASE"/>
    <property type="match status" value="1"/>
</dbReference>
<evidence type="ECO:0000313" key="3">
    <source>
        <dbReference type="Proteomes" id="UP000709437"/>
    </source>
</evidence>
<feature type="domain" description="N-acetyltransferase" evidence="1">
    <location>
        <begin position="1"/>
        <end position="160"/>
    </location>
</feature>
<dbReference type="PANTHER" id="PTHR39173:SF1">
    <property type="entry name" value="ACETYLTRANSFERASE"/>
    <property type="match status" value="1"/>
</dbReference>
<proteinExistence type="predicted"/>
<dbReference type="Gene3D" id="3.40.630.30">
    <property type="match status" value="1"/>
</dbReference>
<comment type="caution">
    <text evidence="2">The sequence shown here is derived from an EMBL/GenBank/DDBJ whole genome shotgun (WGS) entry which is preliminary data.</text>
</comment>
<dbReference type="EMBL" id="JAHEWX010000021">
    <property type="protein sequence ID" value="MBT1542939.1"/>
    <property type="molecule type" value="Genomic_DNA"/>
</dbReference>
<name>A0A9Q2W7Y7_9MICO</name>
<dbReference type="PROSITE" id="PS51186">
    <property type="entry name" value="GNAT"/>
    <property type="match status" value="1"/>
</dbReference>
<accession>A0A9Q2W7Y7</accession>
<dbReference type="GO" id="GO:0016747">
    <property type="term" value="F:acyltransferase activity, transferring groups other than amino-acyl groups"/>
    <property type="evidence" value="ECO:0007669"/>
    <property type="project" value="InterPro"/>
</dbReference>
<organism evidence="2 3">
    <name type="scientific">Curtobacterium flaccumfaciens pv. flaccumfaciens</name>
    <dbReference type="NCBI Taxonomy" id="138532"/>
    <lineage>
        <taxon>Bacteria</taxon>
        <taxon>Bacillati</taxon>
        <taxon>Actinomycetota</taxon>
        <taxon>Actinomycetes</taxon>
        <taxon>Micrococcales</taxon>
        <taxon>Microbacteriaceae</taxon>
        <taxon>Curtobacterium</taxon>
    </lineage>
</organism>
<dbReference type="RefSeq" id="WP_017888226.1">
    <property type="nucleotide sequence ID" value="NZ_JAHEWX010000021.1"/>
</dbReference>
<dbReference type="CDD" id="cd04301">
    <property type="entry name" value="NAT_SF"/>
    <property type="match status" value="1"/>
</dbReference>
<protein>
    <submittedName>
        <fullName evidence="2">GNAT family N-acetyltransferase</fullName>
        <ecNumber evidence="2">2.3.1.-</ecNumber>
    </submittedName>
</protein>
<dbReference type="Pfam" id="PF13302">
    <property type="entry name" value="Acetyltransf_3"/>
    <property type="match status" value="1"/>
</dbReference>
<dbReference type="InterPro" id="IPR016181">
    <property type="entry name" value="Acyl_CoA_acyltransferase"/>
</dbReference>
<reference evidence="2" key="1">
    <citation type="submission" date="2021-05" db="EMBL/GenBank/DDBJ databases">
        <title>Whole genome sequence of Curtobacterium flaccumfaciens pv. flaccumfaciens strain CFBP 3417.</title>
        <authorList>
            <person name="Osdaghi E."/>
            <person name="Taghouti G."/>
            <person name="Portier P."/>
            <person name="Fazliarab A."/>
            <person name="Taghavi S.M."/>
            <person name="Briand M."/>
            <person name="Le-Saux M."/>
            <person name="Jacques M.-A."/>
        </authorList>
    </citation>
    <scope>NUCLEOTIDE SEQUENCE</scope>
    <source>
        <strain evidence="2">CFBP 3417</strain>
    </source>
</reference>
<evidence type="ECO:0000313" key="2">
    <source>
        <dbReference type="EMBL" id="MBT1542939.1"/>
    </source>
</evidence>
<dbReference type="InterPro" id="IPR000182">
    <property type="entry name" value="GNAT_dom"/>
</dbReference>